<keyword evidence="1" id="KW-1133">Transmembrane helix</keyword>
<dbReference type="EMBL" id="JBHSOZ010000005">
    <property type="protein sequence ID" value="MFC5713457.1"/>
    <property type="molecule type" value="Genomic_DNA"/>
</dbReference>
<dbReference type="Pfam" id="PF12836">
    <property type="entry name" value="HHH_3"/>
    <property type="match status" value="1"/>
</dbReference>
<dbReference type="InterPro" id="IPR003583">
    <property type="entry name" value="Hlx-hairpin-Hlx_DNA-bd_motif"/>
</dbReference>
<evidence type="ECO:0000259" key="2">
    <source>
        <dbReference type="SMART" id="SM00278"/>
    </source>
</evidence>
<dbReference type="SUPFAM" id="SSF47781">
    <property type="entry name" value="RuvA domain 2-like"/>
    <property type="match status" value="1"/>
</dbReference>
<dbReference type="SMART" id="SM00278">
    <property type="entry name" value="HhH1"/>
    <property type="match status" value="2"/>
</dbReference>
<dbReference type="Pfam" id="PF10531">
    <property type="entry name" value="SLBB"/>
    <property type="match status" value="1"/>
</dbReference>
<keyword evidence="4" id="KW-1185">Reference proteome</keyword>
<reference evidence="4" key="1">
    <citation type="journal article" date="2019" name="Int. J. Syst. Evol. Microbiol.">
        <title>The Global Catalogue of Microorganisms (GCM) 10K type strain sequencing project: providing services to taxonomists for standard genome sequencing and annotation.</title>
        <authorList>
            <consortium name="The Broad Institute Genomics Platform"/>
            <consortium name="The Broad Institute Genome Sequencing Center for Infectious Disease"/>
            <person name="Wu L."/>
            <person name="Ma J."/>
        </authorList>
    </citation>
    <scope>NUCLEOTIDE SEQUENCE [LARGE SCALE GENOMIC DNA]</scope>
    <source>
        <strain evidence="4">CECT 7184</strain>
    </source>
</reference>
<sequence>MLEKVKWISYIAGGCILTTLSVLWFLPNDNTEELQFSHWSQEEDIYSDEEVNKEEHIQADPLWIKIDIKGEVKASGVYEMEEGKRVIDAIEKAGGLTDEADERHVNLAETLRDEMVIYVPREGEHGEGEYHFGTDNSGPTKIRVNYADAMELEAIPGIGPAKAQAIITYREDHGRFSEINDLEKVGGIGPKSIEQMKEYISVD</sequence>
<accession>A0ABW0YQ22</accession>
<proteinExistence type="predicted"/>
<dbReference type="Gene3D" id="1.10.150.280">
    <property type="entry name" value="AF1531-like domain"/>
    <property type="match status" value="1"/>
</dbReference>
<feature type="domain" description="Helix-hairpin-helix DNA-binding motif class 1" evidence="2">
    <location>
        <begin position="150"/>
        <end position="169"/>
    </location>
</feature>
<comment type="caution">
    <text evidence="3">The sequence shown here is derived from an EMBL/GenBank/DDBJ whole genome shotgun (WGS) entry which is preliminary data.</text>
</comment>
<dbReference type="PANTHER" id="PTHR21180:SF32">
    <property type="entry name" value="ENDONUCLEASE_EXONUCLEASE_PHOSPHATASE FAMILY DOMAIN-CONTAINING PROTEIN 1"/>
    <property type="match status" value="1"/>
</dbReference>
<feature type="domain" description="Helix-hairpin-helix DNA-binding motif class 1" evidence="2">
    <location>
        <begin position="180"/>
        <end position="199"/>
    </location>
</feature>
<dbReference type="PANTHER" id="PTHR21180">
    <property type="entry name" value="ENDONUCLEASE/EXONUCLEASE/PHOSPHATASE FAMILY DOMAIN-CONTAINING PROTEIN 1"/>
    <property type="match status" value="1"/>
</dbReference>
<evidence type="ECO:0000313" key="4">
    <source>
        <dbReference type="Proteomes" id="UP001596142"/>
    </source>
</evidence>
<dbReference type="InterPro" id="IPR019554">
    <property type="entry name" value="Soluble_ligand-bd"/>
</dbReference>
<name>A0ABW0YQ22_9BACI</name>
<keyword evidence="1" id="KW-0812">Transmembrane</keyword>
<dbReference type="Proteomes" id="UP001596142">
    <property type="component" value="Unassembled WGS sequence"/>
</dbReference>
<dbReference type="RefSeq" id="WP_385941299.1">
    <property type="nucleotide sequence ID" value="NZ_JBHSOZ010000005.1"/>
</dbReference>
<feature type="transmembrane region" description="Helical" evidence="1">
    <location>
        <begin position="7"/>
        <end position="26"/>
    </location>
</feature>
<evidence type="ECO:0000256" key="1">
    <source>
        <dbReference type="SAM" id="Phobius"/>
    </source>
</evidence>
<protein>
    <submittedName>
        <fullName evidence="3">Helix-hairpin-helix domain-containing protein</fullName>
    </submittedName>
</protein>
<gene>
    <name evidence="3" type="ORF">ACFPU1_11740</name>
</gene>
<dbReference type="InterPro" id="IPR004509">
    <property type="entry name" value="Competence_ComEA_HhH"/>
</dbReference>
<keyword evidence="1" id="KW-0472">Membrane</keyword>
<dbReference type="InterPro" id="IPR010994">
    <property type="entry name" value="RuvA_2-like"/>
</dbReference>
<evidence type="ECO:0000313" key="3">
    <source>
        <dbReference type="EMBL" id="MFC5713457.1"/>
    </source>
</evidence>
<organism evidence="3 4">
    <name type="scientific">Thalassorhabdus alkalitolerans</name>
    <dbReference type="NCBI Taxonomy" id="2282697"/>
    <lineage>
        <taxon>Bacteria</taxon>
        <taxon>Bacillati</taxon>
        <taxon>Bacillota</taxon>
        <taxon>Bacilli</taxon>
        <taxon>Bacillales</taxon>
        <taxon>Bacillaceae</taxon>
        <taxon>Thalassorhabdus</taxon>
    </lineage>
</organism>
<dbReference type="InterPro" id="IPR051675">
    <property type="entry name" value="Endo/Exo/Phosphatase_dom_1"/>
</dbReference>
<dbReference type="Gene3D" id="3.10.560.10">
    <property type="entry name" value="Outer membrane lipoprotein wza domain like"/>
    <property type="match status" value="1"/>
</dbReference>
<dbReference type="NCBIfam" id="TIGR00426">
    <property type="entry name" value="competence protein ComEA helix-hairpin-helix repeat region"/>
    <property type="match status" value="1"/>
</dbReference>